<evidence type="ECO:0000313" key="1">
    <source>
        <dbReference type="EMBL" id="MDT1060860.1"/>
    </source>
</evidence>
<protein>
    <submittedName>
        <fullName evidence="1">Carbohydrate ABC transporter substrate-binding protein</fullName>
    </submittedName>
</protein>
<dbReference type="SUPFAM" id="SSF53850">
    <property type="entry name" value="Periplasmic binding protein-like II"/>
    <property type="match status" value="1"/>
</dbReference>
<dbReference type="Gene3D" id="3.40.190.10">
    <property type="entry name" value="Periplasmic binding protein-like II"/>
    <property type="match status" value="2"/>
</dbReference>
<dbReference type="InterPro" id="IPR050490">
    <property type="entry name" value="Bact_solute-bd_prot1"/>
</dbReference>
<evidence type="ECO:0000313" key="2">
    <source>
        <dbReference type="Proteomes" id="UP001251085"/>
    </source>
</evidence>
<reference evidence="2" key="1">
    <citation type="submission" date="2023-07" db="EMBL/GenBank/DDBJ databases">
        <title>Characterization of two Paracoccaceae strains isolated from Phycosphere and proposal of Xinfangfangia lacusdiani sp. nov.</title>
        <authorList>
            <person name="Deng Y."/>
            <person name="Zhang Y.Q."/>
        </authorList>
    </citation>
    <scope>NUCLEOTIDE SEQUENCE [LARGE SCALE GENOMIC DNA]</scope>
    <source>
        <strain evidence="2">CPCC 101403</strain>
    </source>
</reference>
<dbReference type="PANTHER" id="PTHR43649">
    <property type="entry name" value="ARABINOSE-BINDING PROTEIN-RELATED"/>
    <property type="match status" value="1"/>
</dbReference>
<proteinExistence type="predicted"/>
<dbReference type="Proteomes" id="UP001251085">
    <property type="component" value="Unassembled WGS sequence"/>
</dbReference>
<dbReference type="RefSeq" id="WP_311757966.1">
    <property type="nucleotide sequence ID" value="NZ_JAVRQI010000002.1"/>
</dbReference>
<keyword evidence="2" id="KW-1185">Reference proteome</keyword>
<organism evidence="1 2">
    <name type="scientific">Paracoccus broussonetiae</name>
    <dbReference type="NCBI Taxonomy" id="3075834"/>
    <lineage>
        <taxon>Bacteria</taxon>
        <taxon>Pseudomonadati</taxon>
        <taxon>Pseudomonadota</taxon>
        <taxon>Alphaproteobacteria</taxon>
        <taxon>Rhodobacterales</taxon>
        <taxon>Paracoccaceae</taxon>
        <taxon>Paracoccus</taxon>
    </lineage>
</organism>
<accession>A0ABU3EBK2</accession>
<dbReference type="EMBL" id="JAVRQI010000002">
    <property type="protein sequence ID" value="MDT1060860.1"/>
    <property type="molecule type" value="Genomic_DNA"/>
</dbReference>
<comment type="caution">
    <text evidence="1">The sequence shown here is derived from an EMBL/GenBank/DDBJ whole genome shotgun (WGS) entry which is preliminary data.</text>
</comment>
<sequence length="376" mass="40243">MFRGLTWDHPRGRHALEAAEAAGGPIAWQAQPLEGFESAPIGELCARYDLVVLDHPHLGEALALGCLRPLDEVFDASELAAIADRAIGPSMASYVMQGRPWALPLDAATQVMARRADHLATPPRTWDEVAAISRETGKVALSLAGPHAFLSFLSVVQSIRPDLDLRDGDRWIDTDTATRALTLLGELAQRSPASVSSLNPIGILERMSSREQDVILCPLIYGYVNYAAPSRPVPLAFSDAPRMTADGLPSSILGGTGIAISTRCTVDDALRAHLLWLMSPEAQRGFIPDHDGQPGTSEAWLDPRVNALTGNFFADTAATLQAASIRPRHDGFIAFQGAASALLREGFAAGTDTGLLSVRLEDLFRASHKASTEVTA</sequence>
<name>A0ABU3EBK2_9RHOB</name>
<gene>
    <name evidence="1" type="ORF">RM190_03255</name>
</gene>